<name>A0A6J6EYF2_9ZZZZ</name>
<reference evidence="2" key="1">
    <citation type="submission" date="2020-05" db="EMBL/GenBank/DDBJ databases">
        <authorList>
            <person name="Chiriac C."/>
            <person name="Salcher M."/>
            <person name="Ghai R."/>
            <person name="Kavagutti S V."/>
        </authorList>
    </citation>
    <scope>NUCLEOTIDE SEQUENCE</scope>
</reference>
<protein>
    <submittedName>
        <fullName evidence="2">Unannotated protein</fullName>
    </submittedName>
</protein>
<feature type="region of interest" description="Disordered" evidence="1">
    <location>
        <begin position="1"/>
        <end position="60"/>
    </location>
</feature>
<accession>A0A6J6EYF2</accession>
<sequence length="60" mass="6473">MSEDKAADKPDQKELMRRAIEAKKNRQHVGGTADAGNRGIGPASSSNKTKKMFKRKSGSA</sequence>
<proteinExistence type="predicted"/>
<dbReference type="AlphaFoldDB" id="A0A6J6EYF2"/>
<organism evidence="2">
    <name type="scientific">freshwater metagenome</name>
    <dbReference type="NCBI Taxonomy" id="449393"/>
    <lineage>
        <taxon>unclassified sequences</taxon>
        <taxon>metagenomes</taxon>
        <taxon>ecological metagenomes</taxon>
    </lineage>
</organism>
<feature type="compositionally biased region" description="Basic and acidic residues" evidence="1">
    <location>
        <begin position="1"/>
        <end position="24"/>
    </location>
</feature>
<dbReference type="InterPro" id="IPR035172">
    <property type="entry name" value="DUF5302"/>
</dbReference>
<evidence type="ECO:0000256" key="1">
    <source>
        <dbReference type="SAM" id="MobiDB-lite"/>
    </source>
</evidence>
<feature type="compositionally biased region" description="Basic residues" evidence="1">
    <location>
        <begin position="48"/>
        <end position="60"/>
    </location>
</feature>
<dbReference type="Pfam" id="PF17227">
    <property type="entry name" value="DUF5302"/>
    <property type="match status" value="1"/>
</dbReference>
<gene>
    <name evidence="2" type="ORF">UFOPK1726_00674</name>
</gene>
<evidence type="ECO:0000313" key="2">
    <source>
        <dbReference type="EMBL" id="CAB4577668.1"/>
    </source>
</evidence>
<dbReference type="EMBL" id="CAEZTT010000069">
    <property type="protein sequence ID" value="CAB4577668.1"/>
    <property type="molecule type" value="Genomic_DNA"/>
</dbReference>